<protein>
    <submittedName>
        <fullName evidence="2">Uncharacterized protein</fullName>
    </submittedName>
</protein>
<organism evidence="2">
    <name type="scientific">viral metagenome</name>
    <dbReference type="NCBI Taxonomy" id="1070528"/>
    <lineage>
        <taxon>unclassified sequences</taxon>
        <taxon>metagenomes</taxon>
        <taxon>organismal metagenomes</taxon>
    </lineage>
</organism>
<feature type="transmembrane region" description="Helical" evidence="1">
    <location>
        <begin position="203"/>
        <end position="222"/>
    </location>
</feature>
<accession>A0A6C0IJP4</accession>
<reference evidence="2" key="1">
    <citation type="journal article" date="2020" name="Nature">
        <title>Giant virus diversity and host interactions through global metagenomics.</title>
        <authorList>
            <person name="Schulz F."/>
            <person name="Roux S."/>
            <person name="Paez-Espino D."/>
            <person name="Jungbluth S."/>
            <person name="Walsh D.A."/>
            <person name="Denef V.J."/>
            <person name="McMahon K.D."/>
            <person name="Konstantinidis K.T."/>
            <person name="Eloe-Fadrosh E.A."/>
            <person name="Kyrpides N.C."/>
            <person name="Woyke T."/>
        </authorList>
    </citation>
    <scope>NUCLEOTIDE SEQUENCE</scope>
    <source>
        <strain evidence="2">GVMAG-M-3300023184-89</strain>
    </source>
</reference>
<keyword evidence="1" id="KW-1133">Transmembrane helix</keyword>
<keyword evidence="1" id="KW-0812">Transmembrane</keyword>
<evidence type="ECO:0000313" key="2">
    <source>
        <dbReference type="EMBL" id="QHT92870.1"/>
    </source>
</evidence>
<dbReference type="AlphaFoldDB" id="A0A6C0IJP4"/>
<evidence type="ECO:0000256" key="1">
    <source>
        <dbReference type="SAM" id="Phobius"/>
    </source>
</evidence>
<feature type="transmembrane region" description="Helical" evidence="1">
    <location>
        <begin position="228"/>
        <end position="246"/>
    </location>
</feature>
<keyword evidence="1" id="KW-0472">Membrane</keyword>
<sequence>MFTSLFKSLGIYSEDKIKVKNADLRQGQAFEHYEHDVTVNTLQRLSFLELTSMPGLMSINEAFNGDDSLLAKNKHTTDTLTQNEADFNKTLSEYSALQNNLSSSALHHNANRSVNDKIMANLAHLNNKLIEKAKNISTDMSNLTVDDANMKNYIERKRAHLNKYIYTLDEQKQQIRNVKDNGSTVSGMGENSKLIRTSNQYHYLMWFIVFITLLCLFMYILTSDLVTNTLSVIIMLMVIFLLARAISTF</sequence>
<proteinExistence type="predicted"/>
<dbReference type="EMBL" id="MN740195">
    <property type="protein sequence ID" value="QHT92870.1"/>
    <property type="molecule type" value="Genomic_DNA"/>
</dbReference>
<name>A0A6C0IJP4_9ZZZZ</name>